<dbReference type="EMBL" id="UOEU01000656">
    <property type="protein sequence ID" value="VAW37191.1"/>
    <property type="molecule type" value="Genomic_DNA"/>
</dbReference>
<protein>
    <recommendedName>
        <fullName evidence="2">Asp23/Gls24 family envelope stress response protein</fullName>
    </recommendedName>
</protein>
<gene>
    <name evidence="1" type="ORF">MNBD_CHLOROFLEXI01-3513</name>
</gene>
<dbReference type="AlphaFoldDB" id="A0A3B0V2G7"/>
<dbReference type="PANTHER" id="PTHR34297:SF1">
    <property type="entry name" value="ASP23_GLS24 FAMILY ENVELOPE STRESS RESPONSE PROTEIN"/>
    <property type="match status" value="1"/>
</dbReference>
<dbReference type="PANTHER" id="PTHR34297">
    <property type="entry name" value="HYPOTHETICAL CYTOSOLIC PROTEIN-RELATED"/>
    <property type="match status" value="1"/>
</dbReference>
<sequence>MDNVQESIGRIEVAPDVLVTIAHFASLRVEGVAKMASIPADVARLFRRESRKSGILLNLTDDNKVKFDIYVIMSPHVNIMETSKHLQTAVAEAIDTMVGISVEAIDVHVEDVVYATEESAQ</sequence>
<dbReference type="InterPro" id="IPR005531">
    <property type="entry name" value="Asp23"/>
</dbReference>
<name>A0A3B0V2G7_9ZZZZ</name>
<reference evidence="1" key="1">
    <citation type="submission" date="2018-06" db="EMBL/GenBank/DDBJ databases">
        <authorList>
            <person name="Zhirakovskaya E."/>
        </authorList>
    </citation>
    <scope>NUCLEOTIDE SEQUENCE</scope>
</reference>
<organism evidence="1">
    <name type="scientific">hydrothermal vent metagenome</name>
    <dbReference type="NCBI Taxonomy" id="652676"/>
    <lineage>
        <taxon>unclassified sequences</taxon>
        <taxon>metagenomes</taxon>
        <taxon>ecological metagenomes</taxon>
    </lineage>
</organism>
<accession>A0A3B0V2G7</accession>
<proteinExistence type="predicted"/>
<dbReference type="Pfam" id="PF03780">
    <property type="entry name" value="Asp23"/>
    <property type="match status" value="1"/>
</dbReference>
<evidence type="ECO:0008006" key="2">
    <source>
        <dbReference type="Google" id="ProtNLM"/>
    </source>
</evidence>
<evidence type="ECO:0000313" key="1">
    <source>
        <dbReference type="EMBL" id="VAW37191.1"/>
    </source>
</evidence>